<protein>
    <submittedName>
        <fullName evidence="3">Predicted protein</fullName>
    </submittedName>
</protein>
<dbReference type="PANTHER" id="PTHR47718">
    <property type="entry name" value="OS01G0519700 PROTEIN"/>
    <property type="match status" value="1"/>
</dbReference>
<feature type="compositionally biased region" description="Low complexity" evidence="1">
    <location>
        <begin position="497"/>
        <end position="517"/>
    </location>
</feature>
<proteinExistence type="predicted"/>
<evidence type="ECO:0000256" key="1">
    <source>
        <dbReference type="SAM" id="MobiDB-lite"/>
    </source>
</evidence>
<gene>
    <name evidence="3" type="ORF">LACBIDRAFT_317849</name>
</gene>
<feature type="region of interest" description="Disordered" evidence="1">
    <location>
        <begin position="484"/>
        <end position="547"/>
    </location>
</feature>
<dbReference type="KEGG" id="lbc:LACBIDRAFT_317849"/>
<dbReference type="InParanoid" id="B0D5D6"/>
<name>B0D5D6_LACBS</name>
<sequence>MSRPLLYSRGLLYISGIAAFSEHIFSMAQVDFRAYEAYSMPNRYAAYSSTFFATLTLKAASELLYPTIAPPGSIIKRDFEEMFNYEVHASAPATIILPTDTIPHVDDVLPIIRMLPNEFFKGKRSVTLTLSVGGQETTSVYHFSKLHLFKFINNNFNPVHFSKQIMEFFSSSSIPDATLGRLLDQYIYTPIQGFYVTDFPLWKLGYLLEERWIEEDIINALSELEYFKTAMLSNSDDSPPSHLYLLTSFFSNASASFHESPRVFTPELLDLRERLQTTDIVTFGFLVCSSGHYSGYHTRPSELAIDHGDMLGYLATCDALEVVNWVFSDIYTSWQYISEIAVPQQTSTGSSSGSCGMGAHNFVSVRSDPSIPMWNASQSGQFRQAAIEDLLRFHDIATQRNNTFEQWTVRCIATESQNGISGFYSYRDYNIFRPLPSHPIFEFMHTILKALPLRFELFKSPLIVNGVASQVPLLGKLSSAPLGMQTKGLDPPHEIISSKSKPPRLRSSSPEVEVLSSPQPPRKRHAVKVEPSPKKEKHSPSVKIISPLPKGIKRNRSASVVSISPPSRRTKQKVHIKATCSPSLSIISPPRASYKVVKPMSSPLSKCGFMQQSSGTRVPMECAAVPVPGVVSEGSFYKTLEEAQAAIYAQEEQIGQVWVKNQSKTKGGQLKKMTFRCNQHSLPNPKHDVGVDPAEHRHGKSGRTGCQAHVNVCRNGAGWLVTTADWRHNHERTVPDGGSVRRPPTQEQCSVIANLATMSQGNFMRTQIGTIVKNQPSFQKALEPHQISNIMCQARRDARNDIQVLGGDVNVIAETLRRREEEEGWRFNLKVNEAGTVVIIWWQTRQQFDLVQRYPDILLNDNTYNRNNSNYPLNISIIIDSQGRSRNGWYALQEREDAASFSWILRNHLDATGGIPPEVFTSDRHASLIKSVSETLPLTWHIFCLQHLGGNISDHARRVLGSDFTNFTQDFWATY</sequence>
<accession>B0D5D6</accession>
<evidence type="ECO:0000259" key="2">
    <source>
        <dbReference type="Pfam" id="PF10551"/>
    </source>
</evidence>
<dbReference type="GeneID" id="6075048"/>
<dbReference type="RefSeq" id="XP_001879385.1">
    <property type="nucleotide sequence ID" value="XM_001879350.1"/>
</dbReference>
<dbReference type="Pfam" id="PF10551">
    <property type="entry name" value="MULE"/>
    <property type="match status" value="1"/>
</dbReference>
<reference evidence="3 4" key="1">
    <citation type="journal article" date="2008" name="Nature">
        <title>The genome of Laccaria bicolor provides insights into mycorrhizal symbiosis.</title>
        <authorList>
            <person name="Martin F."/>
            <person name="Aerts A."/>
            <person name="Ahren D."/>
            <person name="Brun A."/>
            <person name="Danchin E.G.J."/>
            <person name="Duchaussoy F."/>
            <person name="Gibon J."/>
            <person name="Kohler A."/>
            <person name="Lindquist E."/>
            <person name="Pereda V."/>
            <person name="Salamov A."/>
            <person name="Shapiro H.J."/>
            <person name="Wuyts J."/>
            <person name="Blaudez D."/>
            <person name="Buee M."/>
            <person name="Brokstein P."/>
            <person name="Canbaeck B."/>
            <person name="Cohen D."/>
            <person name="Courty P.E."/>
            <person name="Coutinho P.M."/>
            <person name="Delaruelle C."/>
            <person name="Detter J.C."/>
            <person name="Deveau A."/>
            <person name="DiFazio S."/>
            <person name="Duplessis S."/>
            <person name="Fraissinet-Tachet L."/>
            <person name="Lucic E."/>
            <person name="Frey-Klett P."/>
            <person name="Fourrey C."/>
            <person name="Feussner I."/>
            <person name="Gay G."/>
            <person name="Grimwood J."/>
            <person name="Hoegger P.J."/>
            <person name="Jain P."/>
            <person name="Kilaru S."/>
            <person name="Labbe J."/>
            <person name="Lin Y.C."/>
            <person name="Legue V."/>
            <person name="Le Tacon F."/>
            <person name="Marmeisse R."/>
            <person name="Melayah D."/>
            <person name="Montanini B."/>
            <person name="Muratet M."/>
            <person name="Nehls U."/>
            <person name="Niculita-Hirzel H."/>
            <person name="Oudot-Le Secq M.P."/>
            <person name="Peter M."/>
            <person name="Quesneville H."/>
            <person name="Rajashekar B."/>
            <person name="Reich M."/>
            <person name="Rouhier N."/>
            <person name="Schmutz J."/>
            <person name="Yin T."/>
            <person name="Chalot M."/>
            <person name="Henrissat B."/>
            <person name="Kuees U."/>
            <person name="Lucas S."/>
            <person name="Van de Peer Y."/>
            <person name="Podila G.K."/>
            <person name="Polle A."/>
            <person name="Pukkila P.J."/>
            <person name="Richardson P.M."/>
            <person name="Rouze P."/>
            <person name="Sanders I.R."/>
            <person name="Stajich J.E."/>
            <person name="Tunlid A."/>
            <person name="Tuskan G."/>
            <person name="Grigoriev I.V."/>
        </authorList>
    </citation>
    <scope>NUCLEOTIDE SEQUENCE [LARGE SCALE GENOMIC DNA]</scope>
    <source>
        <strain evidence="4">S238N-H82 / ATCC MYA-4686</strain>
    </source>
</reference>
<dbReference type="Proteomes" id="UP000001194">
    <property type="component" value="Unassembled WGS sequence"/>
</dbReference>
<feature type="domain" description="MULE transposase" evidence="2">
    <location>
        <begin position="858"/>
        <end position="948"/>
    </location>
</feature>
<keyword evidence="4" id="KW-1185">Reference proteome</keyword>
<feature type="region of interest" description="Disordered" evidence="1">
    <location>
        <begin position="681"/>
        <end position="703"/>
    </location>
</feature>
<dbReference type="EMBL" id="DS547098">
    <property type="protein sequence ID" value="EDR10000.1"/>
    <property type="molecule type" value="Genomic_DNA"/>
</dbReference>
<evidence type="ECO:0000313" key="3">
    <source>
        <dbReference type="EMBL" id="EDR10000.1"/>
    </source>
</evidence>
<dbReference type="HOGENOM" id="CLU_304623_0_0_1"/>
<dbReference type="OrthoDB" id="3032185at2759"/>
<dbReference type="AlphaFoldDB" id="B0D5D6"/>
<feature type="compositionally biased region" description="Basic and acidic residues" evidence="1">
    <location>
        <begin position="685"/>
        <end position="696"/>
    </location>
</feature>
<organism evidence="4">
    <name type="scientific">Laccaria bicolor (strain S238N-H82 / ATCC MYA-4686)</name>
    <name type="common">Bicoloured deceiver</name>
    <name type="synonym">Laccaria laccata var. bicolor</name>
    <dbReference type="NCBI Taxonomy" id="486041"/>
    <lineage>
        <taxon>Eukaryota</taxon>
        <taxon>Fungi</taxon>
        <taxon>Dikarya</taxon>
        <taxon>Basidiomycota</taxon>
        <taxon>Agaricomycotina</taxon>
        <taxon>Agaricomycetes</taxon>
        <taxon>Agaricomycetidae</taxon>
        <taxon>Agaricales</taxon>
        <taxon>Agaricineae</taxon>
        <taxon>Hydnangiaceae</taxon>
        <taxon>Laccaria</taxon>
    </lineage>
</organism>
<evidence type="ECO:0000313" key="4">
    <source>
        <dbReference type="Proteomes" id="UP000001194"/>
    </source>
</evidence>
<dbReference type="InterPro" id="IPR018289">
    <property type="entry name" value="MULE_transposase_dom"/>
</dbReference>